<dbReference type="Gene3D" id="1.10.510.10">
    <property type="entry name" value="Transferase(Phosphotransferase) domain 1"/>
    <property type="match status" value="1"/>
</dbReference>
<dbReference type="InterPro" id="IPR046959">
    <property type="entry name" value="PRK1-6/SRF4-like"/>
</dbReference>
<dbReference type="GO" id="GO:0005524">
    <property type="term" value="F:ATP binding"/>
    <property type="evidence" value="ECO:0007669"/>
    <property type="project" value="InterPro"/>
</dbReference>
<reference evidence="13 14" key="1">
    <citation type="submission" date="2024-01" db="EMBL/GenBank/DDBJ databases">
        <title>Genome assemblies of Stephania.</title>
        <authorList>
            <person name="Yang L."/>
        </authorList>
    </citation>
    <scope>NUCLEOTIDE SEQUENCE [LARGE SCALE GENOMIC DNA]</scope>
    <source>
        <strain evidence="13">YNDBR</strain>
        <tissue evidence="13">Leaf</tissue>
    </source>
</reference>
<evidence type="ECO:0000256" key="9">
    <source>
        <dbReference type="SAM" id="MobiDB-lite"/>
    </source>
</evidence>
<name>A0AAP0E0U1_9MAGN</name>
<protein>
    <recommendedName>
        <fullName evidence="12">Protein kinase domain-containing protein</fullName>
    </recommendedName>
</protein>
<dbReference type="Pfam" id="PF08263">
    <property type="entry name" value="LRRNT_2"/>
    <property type="match status" value="1"/>
</dbReference>
<dbReference type="InterPro" id="IPR013210">
    <property type="entry name" value="LRR_N_plant-typ"/>
</dbReference>
<dbReference type="AlphaFoldDB" id="A0AAP0E0U1"/>
<sequence>MAQTLLHYSTVLLITITISLTFAHSHLNSDGLALLSLKSAVTADPSHTLGAWSPADPHPCAWPGVTCATTRNRRVAALDLSNLSLSGYIPSELALLRSLRRLDLSHNAFSGPLPLQIFALTSLSHLDLSSNLLNGSIPEVIAQLPLLTGTLNLSHNHFSGEIPAGLGRIPVNVSLDLRFNDLTGEIPQVGSLVNQGPTAFAGNPNLCGFPLKNLCKTKISEEESPRRTKIIAPENPRNSRNPSSEKRRSSGGGFVTVPILSGISVVIGAVTVSVLLIRRRGKMGNSGKRVGRKEEGEGQRGKFEVVEGRWMGLGWNWRILRRLSEGGATWRLREFEAEVEAIGRVRHQNIVRLRAYYFADDEKLLVSDYVANGCLYSALHGCHSNSSLPLSWAARLKIAQGIARGLTYIHECKHTHGGLKSSKILLDDNLQPHISGFGLTRLVSNTNKTKELMLKKQNLKHNFVSSSNGIGSKTIYSASYVAPENRMSGTKVTQKCDVYAFGIVLMEVLTGRSPEAGPESDGEKGLESFVRRAFREEWPLSEIIDPGLLREVHAKKQVLAAFHIALNCTELVPEMRPRMRNVSESLDCMGM</sequence>
<evidence type="ECO:0000256" key="10">
    <source>
        <dbReference type="SAM" id="Phobius"/>
    </source>
</evidence>
<evidence type="ECO:0000313" key="14">
    <source>
        <dbReference type="Proteomes" id="UP001420932"/>
    </source>
</evidence>
<accession>A0AAP0E0U1</accession>
<dbReference type="EMBL" id="JBBNAF010000015">
    <property type="protein sequence ID" value="KAK9084506.1"/>
    <property type="molecule type" value="Genomic_DNA"/>
</dbReference>
<feature type="chain" id="PRO_5042931782" description="Protein kinase domain-containing protein" evidence="11">
    <location>
        <begin position="24"/>
        <end position="591"/>
    </location>
</feature>
<dbReference type="InterPro" id="IPR000719">
    <property type="entry name" value="Prot_kinase_dom"/>
</dbReference>
<feature type="domain" description="Protein kinase" evidence="12">
    <location>
        <begin position="289"/>
        <end position="591"/>
    </location>
</feature>
<dbReference type="Pfam" id="PF07714">
    <property type="entry name" value="PK_Tyr_Ser-Thr"/>
    <property type="match status" value="1"/>
</dbReference>
<dbReference type="Pfam" id="PF00560">
    <property type="entry name" value="LRR_1"/>
    <property type="match status" value="3"/>
</dbReference>
<proteinExistence type="predicted"/>
<organism evidence="13 14">
    <name type="scientific">Stephania yunnanensis</name>
    <dbReference type="NCBI Taxonomy" id="152371"/>
    <lineage>
        <taxon>Eukaryota</taxon>
        <taxon>Viridiplantae</taxon>
        <taxon>Streptophyta</taxon>
        <taxon>Embryophyta</taxon>
        <taxon>Tracheophyta</taxon>
        <taxon>Spermatophyta</taxon>
        <taxon>Magnoliopsida</taxon>
        <taxon>Ranunculales</taxon>
        <taxon>Menispermaceae</taxon>
        <taxon>Menispermoideae</taxon>
        <taxon>Cissampelideae</taxon>
        <taxon>Stephania</taxon>
    </lineage>
</organism>
<dbReference type="InterPro" id="IPR001245">
    <property type="entry name" value="Ser-Thr/Tyr_kinase_cat_dom"/>
</dbReference>
<keyword evidence="5" id="KW-0677">Repeat</keyword>
<evidence type="ECO:0000259" key="12">
    <source>
        <dbReference type="PROSITE" id="PS50011"/>
    </source>
</evidence>
<evidence type="ECO:0000256" key="11">
    <source>
        <dbReference type="SAM" id="SignalP"/>
    </source>
</evidence>
<keyword evidence="14" id="KW-1185">Reference proteome</keyword>
<dbReference type="Gene3D" id="3.30.200.20">
    <property type="entry name" value="Phosphorylase Kinase, domain 1"/>
    <property type="match status" value="1"/>
</dbReference>
<evidence type="ECO:0000256" key="5">
    <source>
        <dbReference type="ARBA" id="ARBA00022737"/>
    </source>
</evidence>
<gene>
    <name evidence="13" type="ORF">Syun_031505</name>
</gene>
<dbReference type="InterPro" id="IPR032675">
    <property type="entry name" value="LRR_dom_sf"/>
</dbReference>
<dbReference type="Gene3D" id="3.80.10.10">
    <property type="entry name" value="Ribonuclease Inhibitor"/>
    <property type="match status" value="1"/>
</dbReference>
<feature type="signal peptide" evidence="11">
    <location>
        <begin position="1"/>
        <end position="23"/>
    </location>
</feature>
<keyword evidence="8" id="KW-0325">Glycoprotein</keyword>
<evidence type="ECO:0000256" key="4">
    <source>
        <dbReference type="ARBA" id="ARBA00022729"/>
    </source>
</evidence>
<evidence type="ECO:0000256" key="7">
    <source>
        <dbReference type="ARBA" id="ARBA00023136"/>
    </source>
</evidence>
<feature type="region of interest" description="Disordered" evidence="9">
    <location>
        <begin position="220"/>
        <end position="251"/>
    </location>
</feature>
<feature type="transmembrane region" description="Helical" evidence="10">
    <location>
        <begin position="253"/>
        <end position="277"/>
    </location>
</feature>
<evidence type="ECO:0000313" key="13">
    <source>
        <dbReference type="EMBL" id="KAK9084506.1"/>
    </source>
</evidence>
<keyword evidence="4 11" id="KW-0732">Signal</keyword>
<dbReference type="PROSITE" id="PS50011">
    <property type="entry name" value="PROTEIN_KINASE_DOM"/>
    <property type="match status" value="1"/>
</dbReference>
<evidence type="ECO:0000256" key="8">
    <source>
        <dbReference type="ARBA" id="ARBA00023180"/>
    </source>
</evidence>
<keyword evidence="2" id="KW-0433">Leucine-rich repeat</keyword>
<evidence type="ECO:0000256" key="2">
    <source>
        <dbReference type="ARBA" id="ARBA00022614"/>
    </source>
</evidence>
<dbReference type="InterPro" id="IPR001611">
    <property type="entry name" value="Leu-rich_rpt"/>
</dbReference>
<dbReference type="GO" id="GO:0016020">
    <property type="term" value="C:membrane"/>
    <property type="evidence" value="ECO:0007669"/>
    <property type="project" value="UniProtKB-SubCell"/>
</dbReference>
<dbReference type="PANTHER" id="PTHR48007:SF8">
    <property type="entry name" value="RECEPTOR PROTEIN KINASE-LIKE PROTEIN ZAR1"/>
    <property type="match status" value="1"/>
</dbReference>
<evidence type="ECO:0000256" key="3">
    <source>
        <dbReference type="ARBA" id="ARBA00022692"/>
    </source>
</evidence>
<keyword evidence="6 10" id="KW-1133">Transmembrane helix</keyword>
<dbReference type="InterPro" id="IPR011009">
    <property type="entry name" value="Kinase-like_dom_sf"/>
</dbReference>
<comment type="subcellular location">
    <subcellularLocation>
        <location evidence="1">Membrane</location>
        <topology evidence="1">Single-pass membrane protein</topology>
    </subcellularLocation>
</comment>
<keyword evidence="3 10" id="KW-0812">Transmembrane</keyword>
<dbReference type="FunFam" id="3.80.10.10:FF:000275">
    <property type="entry name" value="Leucine-rich repeat receptor-like protein kinase"/>
    <property type="match status" value="1"/>
</dbReference>
<dbReference type="SUPFAM" id="SSF56112">
    <property type="entry name" value="Protein kinase-like (PK-like)"/>
    <property type="match status" value="1"/>
</dbReference>
<evidence type="ECO:0000256" key="6">
    <source>
        <dbReference type="ARBA" id="ARBA00022989"/>
    </source>
</evidence>
<comment type="caution">
    <text evidence="13">The sequence shown here is derived from an EMBL/GenBank/DDBJ whole genome shotgun (WGS) entry which is preliminary data.</text>
</comment>
<dbReference type="PANTHER" id="PTHR48007">
    <property type="entry name" value="LEUCINE-RICH REPEAT RECEPTOR-LIKE PROTEIN KINASE PXC1"/>
    <property type="match status" value="1"/>
</dbReference>
<keyword evidence="7 10" id="KW-0472">Membrane</keyword>
<dbReference type="GO" id="GO:0004672">
    <property type="term" value="F:protein kinase activity"/>
    <property type="evidence" value="ECO:0007669"/>
    <property type="project" value="InterPro"/>
</dbReference>
<dbReference type="SUPFAM" id="SSF52058">
    <property type="entry name" value="L domain-like"/>
    <property type="match status" value="1"/>
</dbReference>
<dbReference type="Proteomes" id="UP001420932">
    <property type="component" value="Unassembled WGS sequence"/>
</dbReference>
<evidence type="ECO:0000256" key="1">
    <source>
        <dbReference type="ARBA" id="ARBA00004167"/>
    </source>
</evidence>